<evidence type="ECO:0000256" key="9">
    <source>
        <dbReference type="ARBA" id="ARBA00023264"/>
    </source>
</evidence>
<evidence type="ECO:0000256" key="4">
    <source>
        <dbReference type="ARBA" id="ARBA00022692"/>
    </source>
</evidence>
<comment type="similarity">
    <text evidence="10">Belongs to the PlsY family.</text>
</comment>
<dbReference type="PANTHER" id="PTHR30309:SF0">
    <property type="entry name" value="GLYCEROL-3-PHOSPHATE ACYLTRANSFERASE-RELATED"/>
    <property type="match status" value="1"/>
</dbReference>
<keyword evidence="3 10" id="KW-0808">Transferase</keyword>
<evidence type="ECO:0000256" key="10">
    <source>
        <dbReference type="HAMAP-Rule" id="MF_01043"/>
    </source>
</evidence>
<dbReference type="SMART" id="SM01207">
    <property type="entry name" value="G3P_acyltransf"/>
    <property type="match status" value="1"/>
</dbReference>
<dbReference type="GO" id="GO:0008654">
    <property type="term" value="P:phospholipid biosynthetic process"/>
    <property type="evidence" value="ECO:0007669"/>
    <property type="project" value="UniProtKB-UniRule"/>
</dbReference>
<evidence type="ECO:0000313" key="11">
    <source>
        <dbReference type="EMBL" id="VYU19775.1"/>
    </source>
</evidence>
<dbReference type="AlphaFoldDB" id="A0A6N3CV19"/>
<evidence type="ECO:0000256" key="2">
    <source>
        <dbReference type="ARBA" id="ARBA00022516"/>
    </source>
</evidence>
<dbReference type="EMBL" id="CACRUX010000054">
    <property type="protein sequence ID" value="VYU19775.1"/>
    <property type="molecule type" value="Genomic_DNA"/>
</dbReference>
<keyword evidence="2 10" id="KW-0444">Lipid biosynthesis</keyword>
<feature type="transmembrane region" description="Helical" evidence="10">
    <location>
        <begin position="112"/>
        <end position="135"/>
    </location>
</feature>
<evidence type="ECO:0000256" key="8">
    <source>
        <dbReference type="ARBA" id="ARBA00023209"/>
    </source>
</evidence>
<dbReference type="UniPathway" id="UPA00085"/>
<evidence type="ECO:0000256" key="5">
    <source>
        <dbReference type="ARBA" id="ARBA00022989"/>
    </source>
</evidence>
<accession>A0A6N3CV19</accession>
<dbReference type="PANTHER" id="PTHR30309">
    <property type="entry name" value="INNER MEMBRANE PROTEIN YGIH"/>
    <property type="match status" value="1"/>
</dbReference>
<dbReference type="InterPro" id="IPR003811">
    <property type="entry name" value="G3P_acylTferase_PlsY"/>
</dbReference>
<dbReference type="NCBIfam" id="TIGR00023">
    <property type="entry name" value="glycerol-3-phosphate 1-O-acyltransferase PlsY"/>
    <property type="match status" value="1"/>
</dbReference>
<feature type="transmembrane region" description="Helical" evidence="10">
    <location>
        <begin position="6"/>
        <end position="30"/>
    </location>
</feature>
<keyword evidence="9 10" id="KW-1208">Phospholipid metabolism</keyword>
<dbReference type="GO" id="GO:0005886">
    <property type="term" value="C:plasma membrane"/>
    <property type="evidence" value="ECO:0007669"/>
    <property type="project" value="UniProtKB-SubCell"/>
</dbReference>
<evidence type="ECO:0000256" key="1">
    <source>
        <dbReference type="ARBA" id="ARBA00022475"/>
    </source>
</evidence>
<organism evidence="11">
    <name type="scientific">Veillonella ratti</name>
    <dbReference type="NCBI Taxonomy" id="103892"/>
    <lineage>
        <taxon>Bacteria</taxon>
        <taxon>Bacillati</taxon>
        <taxon>Bacillota</taxon>
        <taxon>Negativicutes</taxon>
        <taxon>Veillonellales</taxon>
        <taxon>Veillonellaceae</taxon>
        <taxon>Veillonella</taxon>
    </lineage>
</organism>
<dbReference type="Pfam" id="PF02660">
    <property type="entry name" value="G3P_acyltransf"/>
    <property type="match status" value="1"/>
</dbReference>
<keyword evidence="4 10" id="KW-0812">Transmembrane</keyword>
<keyword evidence="8 10" id="KW-0594">Phospholipid biosynthesis</keyword>
<protein>
    <recommendedName>
        <fullName evidence="10">Glycerol-3-phosphate acyltransferase</fullName>
    </recommendedName>
    <alternativeName>
        <fullName evidence="10">Acyl-PO4 G3P acyltransferase</fullName>
    </alternativeName>
    <alternativeName>
        <fullName evidence="10">Acyl-phosphate--glycerol-3-phosphate acyltransferase</fullName>
    </alternativeName>
    <alternativeName>
        <fullName evidence="10">G3P acyltransferase</fullName>
        <shortName evidence="10">GPAT</shortName>
        <ecNumber evidence="10">2.3.1.275</ecNumber>
    </alternativeName>
    <alternativeName>
        <fullName evidence="10">Lysophosphatidic acid synthase</fullName>
        <shortName evidence="10">LPA synthase</shortName>
    </alternativeName>
</protein>
<proteinExistence type="inferred from homology"/>
<keyword evidence="11" id="KW-0012">Acyltransferase</keyword>
<keyword evidence="7 10" id="KW-0472">Membrane</keyword>
<feature type="transmembrane region" description="Helical" evidence="10">
    <location>
        <begin position="80"/>
        <end position="100"/>
    </location>
</feature>
<evidence type="ECO:0000256" key="7">
    <source>
        <dbReference type="ARBA" id="ARBA00023136"/>
    </source>
</evidence>
<keyword evidence="5 10" id="KW-1133">Transmembrane helix</keyword>
<dbReference type="GO" id="GO:0043772">
    <property type="term" value="F:acyl-phosphate glycerol-3-phosphate acyltransferase activity"/>
    <property type="evidence" value="ECO:0007669"/>
    <property type="project" value="UniProtKB-UniRule"/>
</dbReference>
<comment type="subcellular location">
    <subcellularLocation>
        <location evidence="10">Cell membrane</location>
        <topology evidence="10">Multi-pass membrane protein</topology>
    </subcellularLocation>
</comment>
<comment type="function">
    <text evidence="10">Catalyzes the transfer of an acyl group from acyl-phosphate (acyl-PO(4)) to glycerol-3-phosphate (G3P) to form lysophosphatidic acid (LPA). This enzyme utilizes acyl-phosphate as fatty acyl donor, but not acyl-CoA or acyl-ACP.</text>
</comment>
<dbReference type="EC" id="2.3.1.275" evidence="10"/>
<comment type="pathway">
    <text evidence="10">Lipid metabolism; phospholipid metabolism.</text>
</comment>
<sequence length="201" mass="21658">MDTMTIIGLAVVAYLLGSIPSGLIIGKLFFNTDVRLYGSKNIGATNTYRVLGMKAALPVFLCDAGKGMAGVAIFSPEPNLMLLGGILAMVGHNWSVFLGFKGGRGVASGLGVLIFLVPLISAICFATWAVIVYFTKYVSLGSIVGAALVPILMIVFGEPLWYIVFGTVAALFVILRHRENIMRLLRGQELKVERTERDDSK</sequence>
<reference evidence="11" key="1">
    <citation type="submission" date="2019-11" db="EMBL/GenBank/DDBJ databases">
        <authorList>
            <person name="Feng L."/>
        </authorList>
    </citation>
    <scope>NUCLEOTIDE SEQUENCE</scope>
    <source>
        <strain evidence="11">VrattiLFYP33</strain>
    </source>
</reference>
<dbReference type="RefSeq" id="WP_156704983.1">
    <property type="nucleotide sequence ID" value="NZ_CACRUX010000054.1"/>
</dbReference>
<name>A0A6N3CV19_9FIRM</name>
<comment type="subunit">
    <text evidence="10">Probably interacts with PlsX.</text>
</comment>
<comment type="catalytic activity">
    <reaction evidence="10">
        <text>an acyl phosphate + sn-glycerol 3-phosphate = a 1-acyl-sn-glycero-3-phosphate + phosphate</text>
        <dbReference type="Rhea" id="RHEA:34075"/>
        <dbReference type="ChEBI" id="CHEBI:43474"/>
        <dbReference type="ChEBI" id="CHEBI:57597"/>
        <dbReference type="ChEBI" id="CHEBI:57970"/>
        <dbReference type="ChEBI" id="CHEBI:59918"/>
        <dbReference type="EC" id="2.3.1.275"/>
    </reaction>
</comment>
<gene>
    <name evidence="10 11" type="primary">plsY</name>
    <name evidence="11" type="ORF">VRLFYP33_01418</name>
</gene>
<feature type="transmembrane region" description="Helical" evidence="10">
    <location>
        <begin position="147"/>
        <end position="175"/>
    </location>
</feature>
<keyword evidence="1 10" id="KW-1003">Cell membrane</keyword>
<dbReference type="HAMAP" id="MF_01043">
    <property type="entry name" value="PlsY"/>
    <property type="match status" value="1"/>
</dbReference>
<keyword evidence="6 10" id="KW-0443">Lipid metabolism</keyword>
<evidence type="ECO:0000256" key="3">
    <source>
        <dbReference type="ARBA" id="ARBA00022679"/>
    </source>
</evidence>
<evidence type="ECO:0000256" key="6">
    <source>
        <dbReference type="ARBA" id="ARBA00023098"/>
    </source>
</evidence>